<protein>
    <recommendedName>
        <fullName evidence="3">CCHC-type domain-containing protein</fullName>
    </recommendedName>
</protein>
<feature type="domain" description="CCHC-type" evidence="3">
    <location>
        <begin position="53"/>
        <end position="68"/>
    </location>
</feature>
<gene>
    <name evidence="4" type="ORF">KIW84_043433</name>
</gene>
<dbReference type="Proteomes" id="UP001058974">
    <property type="component" value="Chromosome 4"/>
</dbReference>
<dbReference type="EMBL" id="JAMSHJ010000004">
    <property type="protein sequence ID" value="KAI5419259.1"/>
    <property type="molecule type" value="Genomic_DNA"/>
</dbReference>
<dbReference type="Pfam" id="PF22936">
    <property type="entry name" value="Pol_BBD"/>
    <property type="match status" value="1"/>
</dbReference>
<dbReference type="SMART" id="SM00343">
    <property type="entry name" value="ZnF_C2HC"/>
    <property type="match status" value="1"/>
</dbReference>
<accession>A0A9D5AUI5</accession>
<dbReference type="PANTHER" id="PTHR47592">
    <property type="entry name" value="PBF68 PROTEIN"/>
    <property type="match status" value="1"/>
</dbReference>
<dbReference type="Gramene" id="Psat04G0343300-T1">
    <property type="protein sequence ID" value="KAI5419259.1"/>
    <property type="gene ID" value="KIW84_043433"/>
</dbReference>
<dbReference type="GO" id="GO:0003676">
    <property type="term" value="F:nucleic acid binding"/>
    <property type="evidence" value="ECO:0007669"/>
    <property type="project" value="InterPro"/>
</dbReference>
<dbReference type="AlphaFoldDB" id="A0A9D5AUI5"/>
<evidence type="ECO:0000256" key="2">
    <source>
        <dbReference type="SAM" id="MobiDB-lite"/>
    </source>
</evidence>
<dbReference type="Gene3D" id="4.10.60.10">
    <property type="entry name" value="Zinc finger, CCHC-type"/>
    <property type="match status" value="1"/>
</dbReference>
<evidence type="ECO:0000313" key="4">
    <source>
        <dbReference type="EMBL" id="KAI5419259.1"/>
    </source>
</evidence>
<dbReference type="InterPro" id="IPR036875">
    <property type="entry name" value="Znf_CCHC_sf"/>
</dbReference>
<feature type="compositionally biased region" description="Basic and acidic residues" evidence="2">
    <location>
        <begin position="1"/>
        <end position="20"/>
    </location>
</feature>
<keyword evidence="1" id="KW-0479">Metal-binding</keyword>
<dbReference type="InterPro" id="IPR001878">
    <property type="entry name" value="Znf_CCHC"/>
</dbReference>
<keyword evidence="5" id="KW-1185">Reference proteome</keyword>
<feature type="compositionally biased region" description="Low complexity" evidence="2">
    <location>
        <begin position="270"/>
        <end position="288"/>
    </location>
</feature>
<keyword evidence="1" id="KW-0863">Zinc-finger</keyword>
<feature type="region of interest" description="Disordered" evidence="2">
    <location>
        <begin position="1"/>
        <end position="34"/>
    </location>
</feature>
<organism evidence="4 5">
    <name type="scientific">Pisum sativum</name>
    <name type="common">Garden pea</name>
    <name type="synonym">Lathyrus oleraceus</name>
    <dbReference type="NCBI Taxonomy" id="3888"/>
    <lineage>
        <taxon>Eukaryota</taxon>
        <taxon>Viridiplantae</taxon>
        <taxon>Streptophyta</taxon>
        <taxon>Embryophyta</taxon>
        <taxon>Tracheophyta</taxon>
        <taxon>Spermatophyta</taxon>
        <taxon>Magnoliopsida</taxon>
        <taxon>eudicotyledons</taxon>
        <taxon>Gunneridae</taxon>
        <taxon>Pentapetalae</taxon>
        <taxon>rosids</taxon>
        <taxon>fabids</taxon>
        <taxon>Fabales</taxon>
        <taxon>Fabaceae</taxon>
        <taxon>Papilionoideae</taxon>
        <taxon>50 kb inversion clade</taxon>
        <taxon>NPAAA clade</taxon>
        <taxon>Hologalegina</taxon>
        <taxon>IRL clade</taxon>
        <taxon>Fabeae</taxon>
        <taxon>Lathyrus</taxon>
    </lineage>
</organism>
<sequence length="302" mass="33732">MNGHNSHEEQVLKVTRDETNTGRGRGNGDFRSGFARGRGRGGIQRVDKAAVECYYCHEFGHFQYECPKKPQDSIANYVETNEEAVLLMTQLSSEGKSNTQDIWFIDSGCNNHMTGRKDWFSVVDESFSDEVKLGNNYALKVCGKGMVKLLINGVVHFLNDVFYVPELKNNLFSVGKLLERGLTVEMKQNKCRLFKENDLIFETYMTTNRMFAIHVKSGVSQSCFQVSSVPPAQEDAAWDWGEAKTSITLDTSELNPLEESSQEDDEIIQNSNDTTATTSDAAPNSTSNMLDSNISRASENSA</sequence>
<dbReference type="GO" id="GO:0008270">
    <property type="term" value="F:zinc ion binding"/>
    <property type="evidence" value="ECO:0007669"/>
    <property type="project" value="UniProtKB-KW"/>
</dbReference>
<proteinExistence type="predicted"/>
<reference evidence="4 5" key="1">
    <citation type="journal article" date="2022" name="Nat. Genet.">
        <title>Improved pea reference genome and pan-genome highlight genomic features and evolutionary characteristics.</title>
        <authorList>
            <person name="Yang T."/>
            <person name="Liu R."/>
            <person name="Luo Y."/>
            <person name="Hu S."/>
            <person name="Wang D."/>
            <person name="Wang C."/>
            <person name="Pandey M.K."/>
            <person name="Ge S."/>
            <person name="Xu Q."/>
            <person name="Li N."/>
            <person name="Li G."/>
            <person name="Huang Y."/>
            <person name="Saxena R.K."/>
            <person name="Ji Y."/>
            <person name="Li M."/>
            <person name="Yan X."/>
            <person name="He Y."/>
            <person name="Liu Y."/>
            <person name="Wang X."/>
            <person name="Xiang C."/>
            <person name="Varshney R.K."/>
            <person name="Ding H."/>
            <person name="Gao S."/>
            <person name="Zong X."/>
        </authorList>
    </citation>
    <scope>NUCLEOTIDE SEQUENCE [LARGE SCALE GENOMIC DNA]</scope>
    <source>
        <strain evidence="4 5">cv. Zhongwan 6</strain>
    </source>
</reference>
<dbReference type="SUPFAM" id="SSF57756">
    <property type="entry name" value="Retrovirus zinc finger-like domains"/>
    <property type="match status" value="1"/>
</dbReference>
<evidence type="ECO:0000259" key="3">
    <source>
        <dbReference type="PROSITE" id="PS50158"/>
    </source>
</evidence>
<dbReference type="InterPro" id="IPR054722">
    <property type="entry name" value="PolX-like_BBD"/>
</dbReference>
<evidence type="ECO:0000256" key="1">
    <source>
        <dbReference type="PROSITE-ProRule" id="PRU00047"/>
    </source>
</evidence>
<name>A0A9D5AUI5_PEA</name>
<feature type="region of interest" description="Disordered" evidence="2">
    <location>
        <begin position="252"/>
        <end position="302"/>
    </location>
</feature>
<comment type="caution">
    <text evidence="4">The sequence shown here is derived from an EMBL/GenBank/DDBJ whole genome shotgun (WGS) entry which is preliminary data.</text>
</comment>
<keyword evidence="1" id="KW-0862">Zinc</keyword>
<dbReference type="PROSITE" id="PS50158">
    <property type="entry name" value="ZF_CCHC"/>
    <property type="match status" value="1"/>
</dbReference>
<dbReference type="PANTHER" id="PTHR47592:SF27">
    <property type="entry name" value="OS08G0421700 PROTEIN"/>
    <property type="match status" value="1"/>
</dbReference>
<feature type="compositionally biased region" description="Polar residues" evidence="2">
    <location>
        <begin position="289"/>
        <end position="302"/>
    </location>
</feature>
<evidence type="ECO:0000313" key="5">
    <source>
        <dbReference type="Proteomes" id="UP001058974"/>
    </source>
</evidence>